<dbReference type="InterPro" id="IPR027017">
    <property type="entry name" value="P60_peptidase_YkfC"/>
</dbReference>
<dbReference type="GO" id="GO:0008234">
    <property type="term" value="F:cysteine-type peptidase activity"/>
    <property type="evidence" value="ECO:0007669"/>
    <property type="project" value="UniProtKB-KW"/>
</dbReference>
<feature type="domain" description="NlpC/P60" evidence="5">
    <location>
        <begin position="298"/>
        <end position="430"/>
    </location>
</feature>
<evidence type="ECO:0000256" key="4">
    <source>
        <dbReference type="ARBA" id="ARBA00022807"/>
    </source>
</evidence>
<sequence length="454" mass="49206">MLALPAATALASSAASPPPLAVPGLAESHLSPRFWLESLAHPDRVVLDRAAIEAQNARMVGEDPSIHDLAALPDRIGGTQVREWIEGLSTLPTVTMYDEDGQAIDPGVLATIGANTNLDRVPADQPARYGMVLRRADLRAFPTALRVFRSADNSDIDRFQESALFPGDPVVVLHESADGDWLFVLSQRYAAWIPKEHVAEGDRAQVLGWGGDQPYLVVTGATARTVHTPEAPGVSDVQLEMGVRVPRLVDWPADRPVNGQVPAAGYVVELPVRGEDGRLAFAPALLPRSADVSDDYLPLTEANLVRQSFKFLGERYGWGHSYNARDCSGFVSEVYRSFGVLIPRNTSAQSVSPALNRLELGPDMDHEARVQALREARPGDLVYIPGHVMMVLGHVDGDPVAIHDTSGMSWLPDGASELQRLHLNGVVVTPILPMMAGRDTPTVDRITAIQRIRP</sequence>
<evidence type="ECO:0000256" key="1">
    <source>
        <dbReference type="ARBA" id="ARBA00007074"/>
    </source>
</evidence>
<dbReference type="Pfam" id="PF00877">
    <property type="entry name" value="NLPC_P60"/>
    <property type="match status" value="1"/>
</dbReference>
<comment type="similarity">
    <text evidence="1">Belongs to the peptidase C40 family.</text>
</comment>
<dbReference type="EMBL" id="AVBH01000113">
    <property type="protein sequence ID" value="KGO98205.1"/>
    <property type="molecule type" value="Genomic_DNA"/>
</dbReference>
<name>A0A0A0M540_9GAMM</name>
<dbReference type="Pfam" id="PF12913">
    <property type="entry name" value="SH3_6"/>
    <property type="match status" value="1"/>
</dbReference>
<dbReference type="Proteomes" id="UP000030003">
    <property type="component" value="Unassembled WGS sequence"/>
</dbReference>
<dbReference type="PROSITE" id="PS51935">
    <property type="entry name" value="NLPC_P60"/>
    <property type="match status" value="1"/>
</dbReference>
<dbReference type="STRING" id="1385515.GCA_000423325_00034"/>
<dbReference type="InterPro" id="IPR000064">
    <property type="entry name" value="NLP_P60_dom"/>
</dbReference>
<keyword evidence="3" id="KW-0378">Hydrolase</keyword>
<comment type="caution">
    <text evidence="6">The sequence shown here is derived from an EMBL/GenBank/DDBJ whole genome shotgun (WGS) entry which is preliminary data.</text>
</comment>
<evidence type="ECO:0000313" key="6">
    <source>
        <dbReference type="EMBL" id="KGO98205.1"/>
    </source>
</evidence>
<keyword evidence="4" id="KW-0788">Thiol protease</keyword>
<reference evidence="6 7" key="1">
    <citation type="submission" date="2013-08" db="EMBL/GenBank/DDBJ databases">
        <title>Genomic analysis of Lysobacter defluvii.</title>
        <authorList>
            <person name="Wang Q."/>
            <person name="Wang G."/>
        </authorList>
    </citation>
    <scope>NUCLEOTIDE SEQUENCE [LARGE SCALE GENOMIC DNA]</scope>
    <source>
        <strain evidence="6 7">IMMIB APB-9</strain>
    </source>
</reference>
<evidence type="ECO:0000256" key="2">
    <source>
        <dbReference type="ARBA" id="ARBA00022670"/>
    </source>
</evidence>
<dbReference type="InterPro" id="IPR039439">
    <property type="entry name" value="SH3b1_dom"/>
</dbReference>
<accession>A0A0A0M540</accession>
<dbReference type="Gene3D" id="3.90.1720.10">
    <property type="entry name" value="endopeptidase domain like (from Nostoc punctiforme)"/>
    <property type="match status" value="1"/>
</dbReference>
<dbReference type="eggNOG" id="COG0791">
    <property type="taxonomic scope" value="Bacteria"/>
</dbReference>
<keyword evidence="7" id="KW-1185">Reference proteome</keyword>
<dbReference type="SUPFAM" id="SSF54001">
    <property type="entry name" value="Cysteine proteinases"/>
    <property type="match status" value="1"/>
</dbReference>
<dbReference type="PIRSF" id="PIRSF019015">
    <property type="entry name" value="P60_peptidase_YkfC"/>
    <property type="match status" value="1"/>
</dbReference>
<dbReference type="InterPro" id="IPR038765">
    <property type="entry name" value="Papain-like_cys_pep_sf"/>
</dbReference>
<keyword evidence="2" id="KW-0645">Protease</keyword>
<protein>
    <recommendedName>
        <fullName evidence="5">NlpC/P60 domain-containing protein</fullName>
    </recommendedName>
</protein>
<gene>
    <name evidence="6" type="ORF">N791_04075</name>
</gene>
<evidence type="ECO:0000313" key="7">
    <source>
        <dbReference type="Proteomes" id="UP000030003"/>
    </source>
</evidence>
<dbReference type="AlphaFoldDB" id="A0A0A0M540"/>
<evidence type="ECO:0000256" key="3">
    <source>
        <dbReference type="ARBA" id="ARBA00022801"/>
    </source>
</evidence>
<proteinExistence type="inferred from homology"/>
<evidence type="ECO:0000259" key="5">
    <source>
        <dbReference type="PROSITE" id="PS51935"/>
    </source>
</evidence>
<dbReference type="GO" id="GO:0006508">
    <property type="term" value="P:proteolysis"/>
    <property type="evidence" value="ECO:0007669"/>
    <property type="project" value="UniProtKB-KW"/>
</dbReference>
<organism evidence="6 7">
    <name type="scientific">Lysobacter defluvii IMMIB APB-9 = DSM 18482</name>
    <dbReference type="NCBI Taxonomy" id="1385515"/>
    <lineage>
        <taxon>Bacteria</taxon>
        <taxon>Pseudomonadati</taxon>
        <taxon>Pseudomonadota</taxon>
        <taxon>Gammaproteobacteria</taxon>
        <taxon>Lysobacterales</taxon>
        <taxon>Lysobacteraceae</taxon>
        <taxon>Novilysobacter</taxon>
    </lineage>
</organism>